<feature type="transmembrane region" description="Helical" evidence="2">
    <location>
        <begin position="231"/>
        <end position="254"/>
    </location>
</feature>
<dbReference type="EMBL" id="CP061738">
    <property type="protein sequence ID" value="QOD38151.1"/>
    <property type="molecule type" value="Genomic_DNA"/>
</dbReference>
<evidence type="ECO:0000313" key="4">
    <source>
        <dbReference type="Proteomes" id="UP000516514"/>
    </source>
</evidence>
<dbReference type="KEGG" id="wms:ID128_05080"/>
<gene>
    <name evidence="3" type="ORF">ID128_05080</name>
</gene>
<keyword evidence="4" id="KW-1185">Reference proteome</keyword>
<accession>A0A7L7YS49</accession>
<organism evidence="3 4">
    <name type="scientific">Candidatus Wolbachia massiliensis</name>
    <dbReference type="NCBI Taxonomy" id="1845000"/>
    <lineage>
        <taxon>Bacteria</taxon>
        <taxon>Pseudomonadati</taxon>
        <taxon>Pseudomonadota</taxon>
        <taxon>Alphaproteobacteria</taxon>
        <taxon>Rickettsiales</taxon>
        <taxon>Anaplasmataceae</taxon>
        <taxon>Wolbachieae</taxon>
        <taxon>Wolbachia</taxon>
    </lineage>
</organism>
<dbReference type="Proteomes" id="UP000516514">
    <property type="component" value="Chromosome"/>
</dbReference>
<evidence type="ECO:0000256" key="1">
    <source>
        <dbReference type="SAM" id="MobiDB-lite"/>
    </source>
</evidence>
<feature type="region of interest" description="Disordered" evidence="1">
    <location>
        <begin position="101"/>
        <end position="125"/>
    </location>
</feature>
<dbReference type="AlphaFoldDB" id="A0A7L7YS49"/>
<keyword evidence="2" id="KW-0812">Transmembrane</keyword>
<keyword evidence="2" id="KW-1133">Transmembrane helix</keyword>
<dbReference type="RefSeq" id="WP_191110963.1">
    <property type="nucleotide sequence ID" value="NZ_CP061738.1"/>
</dbReference>
<protein>
    <recommendedName>
        <fullName evidence="5">Ankyrin repeat domain protein</fullName>
    </recommendedName>
</protein>
<proteinExistence type="predicted"/>
<name>A0A7L7YS49_9RICK</name>
<sequence length="278" mass="30494">MTTKIVYEYENIREELTLLHYARLCHDEQAIKDILKEADKCQLLKEISDELMTSKCLGSQGELICTSSSVVYENGIAETHTLKVEFITSAGDITTYTKPCGSNGNSSDTTTKGYEGIPVTNDTKATDTPASIKLRENSNGLNSTGKLINENSAEVQKDTTTSTETATNTFTNKTNTLPSTETKPCFNSEPGKENFVTEEEKLSTKTTQQRQAIMAGTALLVSSVAFCALEMYVIAIIGGIVGLACISFALYNAIKPSTRLEKVECVEHFQKIHVQPYR</sequence>
<keyword evidence="2" id="KW-0472">Membrane</keyword>
<reference evidence="3 4" key="1">
    <citation type="submission" date="2020-09" db="EMBL/GenBank/DDBJ databases">
        <title>An Earliest Endosymbiont, Wolbachia massiliensis sp. nov., Strain PL13 From the Bed Bug (Cimex hemipterius), Type strain of a New supergroup T.</title>
        <authorList>
            <person name="Laidoudi Y."/>
            <person name="Levasseur A."/>
            <person name="Medkour H."/>
            <person name="Maaloum M."/>
            <person name="BenKhedher M."/>
            <person name="Sambou M."/>
            <person name="Bassene H."/>
            <person name="Davoust B."/>
            <person name="Fenollar F."/>
            <person name="Raoult D."/>
            <person name="Mediannikov O."/>
        </authorList>
    </citation>
    <scope>NUCLEOTIDE SEQUENCE [LARGE SCALE GENOMIC DNA]</scope>
    <source>
        <strain evidence="3 4">PL13</strain>
    </source>
</reference>
<evidence type="ECO:0000256" key="2">
    <source>
        <dbReference type="SAM" id="Phobius"/>
    </source>
</evidence>
<feature type="compositionally biased region" description="Polar residues" evidence="1">
    <location>
        <begin position="101"/>
        <end position="112"/>
    </location>
</feature>
<evidence type="ECO:0008006" key="5">
    <source>
        <dbReference type="Google" id="ProtNLM"/>
    </source>
</evidence>
<evidence type="ECO:0000313" key="3">
    <source>
        <dbReference type="EMBL" id="QOD38151.1"/>
    </source>
</evidence>